<reference evidence="14 15" key="1">
    <citation type="submission" date="2019-02" db="EMBL/GenBank/DDBJ databases">
        <title>Genome sequencing of the rare red list fungi Antrodiella citrinella (Flaviporus citrinellus).</title>
        <authorList>
            <person name="Buettner E."/>
            <person name="Kellner H."/>
        </authorList>
    </citation>
    <scope>NUCLEOTIDE SEQUENCE [LARGE SCALE GENOMIC DNA]</scope>
    <source>
        <strain evidence="14 15">DSM 108506</strain>
    </source>
</reference>
<dbReference type="InterPro" id="IPR002088">
    <property type="entry name" value="Prenyl_trans_a"/>
</dbReference>
<keyword evidence="8" id="KW-0460">Magnesium</keyword>
<evidence type="ECO:0000313" key="15">
    <source>
        <dbReference type="Proteomes" id="UP000308730"/>
    </source>
</evidence>
<dbReference type="Proteomes" id="UP000308730">
    <property type="component" value="Unassembled WGS sequence"/>
</dbReference>
<evidence type="ECO:0000256" key="12">
    <source>
        <dbReference type="ARBA" id="ARBA00043086"/>
    </source>
</evidence>
<dbReference type="OrthoDB" id="10255768at2759"/>
<comment type="similarity">
    <text evidence="2">Belongs to the protein prenyltransferase subunit alpha family.</text>
</comment>
<dbReference type="GO" id="GO:0005965">
    <property type="term" value="C:protein farnesyltransferase complex"/>
    <property type="evidence" value="ECO:0007669"/>
    <property type="project" value="TreeGrafter"/>
</dbReference>
<dbReference type="EMBL" id="SGPM01000064">
    <property type="protein sequence ID" value="THH30915.1"/>
    <property type="molecule type" value="Genomic_DNA"/>
</dbReference>
<dbReference type="GO" id="GO:0004660">
    <property type="term" value="F:protein farnesyltransferase activity"/>
    <property type="evidence" value="ECO:0007669"/>
    <property type="project" value="UniProtKB-EC"/>
</dbReference>
<evidence type="ECO:0000256" key="8">
    <source>
        <dbReference type="ARBA" id="ARBA00022842"/>
    </source>
</evidence>
<gene>
    <name evidence="14" type="ORF">EUX98_g3281</name>
</gene>
<dbReference type="GO" id="GO:0005953">
    <property type="term" value="C:CAAX-protein geranylgeranyltransferase complex"/>
    <property type="evidence" value="ECO:0007669"/>
    <property type="project" value="TreeGrafter"/>
</dbReference>
<organism evidence="14 15">
    <name type="scientific">Antrodiella citrinella</name>
    <dbReference type="NCBI Taxonomy" id="2447956"/>
    <lineage>
        <taxon>Eukaryota</taxon>
        <taxon>Fungi</taxon>
        <taxon>Dikarya</taxon>
        <taxon>Basidiomycota</taxon>
        <taxon>Agaricomycotina</taxon>
        <taxon>Agaricomycetes</taxon>
        <taxon>Polyporales</taxon>
        <taxon>Steccherinaceae</taxon>
        <taxon>Antrodiella</taxon>
    </lineage>
</organism>
<dbReference type="PANTHER" id="PTHR11129">
    <property type="entry name" value="PROTEIN FARNESYLTRANSFERASE ALPHA SUBUNIT/RAB GERANYLGERANYL TRANSFERASE ALPHA SUBUNIT"/>
    <property type="match status" value="1"/>
</dbReference>
<dbReference type="EC" id="2.5.1.59" evidence="3"/>
<name>A0A4S4MY64_9APHY</name>
<comment type="cofactor">
    <cofactor evidence="1">
        <name>Mg(2+)</name>
        <dbReference type="ChEBI" id="CHEBI:18420"/>
    </cofactor>
</comment>
<evidence type="ECO:0000256" key="7">
    <source>
        <dbReference type="ARBA" id="ARBA00022737"/>
    </source>
</evidence>
<evidence type="ECO:0000256" key="6">
    <source>
        <dbReference type="ARBA" id="ARBA00022679"/>
    </source>
</evidence>
<protein>
    <recommendedName>
        <fullName evidence="9">Protein farnesyltransferase/geranylgeranyltransferase type-1 subunit alpha</fullName>
        <ecNumber evidence="4">2.5.1.58</ecNumber>
        <ecNumber evidence="3">2.5.1.59</ecNumber>
    </recommendedName>
    <alternativeName>
        <fullName evidence="12">CAAX farnesyltransferase subunit alpha</fullName>
    </alternativeName>
    <alternativeName>
        <fullName evidence="11">FTase-alpha</fullName>
    </alternativeName>
    <alternativeName>
        <fullName evidence="10">Ras proteins prenyltransferase subunit alpha</fullName>
    </alternativeName>
    <alternativeName>
        <fullName evidence="13">Type I protein geranyl-geranyltransferase subunit alpha</fullName>
    </alternativeName>
</protein>
<dbReference type="EC" id="2.5.1.58" evidence="4"/>
<dbReference type="SUPFAM" id="SSF48439">
    <property type="entry name" value="Protein prenylyltransferase"/>
    <property type="match status" value="1"/>
</dbReference>
<proteinExistence type="inferred from homology"/>
<evidence type="ECO:0000256" key="2">
    <source>
        <dbReference type="ARBA" id="ARBA00006734"/>
    </source>
</evidence>
<dbReference type="AlphaFoldDB" id="A0A4S4MY64"/>
<evidence type="ECO:0000256" key="11">
    <source>
        <dbReference type="ARBA" id="ARBA00042436"/>
    </source>
</evidence>
<evidence type="ECO:0000256" key="9">
    <source>
        <dbReference type="ARBA" id="ARBA00040965"/>
    </source>
</evidence>
<sequence length="347" mass="39675">MSHITVDDLADAALLYCEKPEWQDVTPVPQYDGILFNLSVDVLIVVLADKDATDYFRAVVKSDEISERVLQLTEDIIRLNPAHYSAWQFRYRTLIALKSNLDAELALMDVLAIQFLKTYQVWHHRRLILTALHGASPSESLDAAAKELHFITRALDTDTKNYHTWSYRQWLLAFFDDEALWEGELPYVEKLLDVDVRNNSAWHHRYYVVWGRVRANGEVDQEEVLKGEIAYTKDQIAGAPNNPSAWNYLRGVLEHTKQPFSSVQTFVELYAAPARKTAEDVVVDLDNPGPGPDAHLPCVAALEFLADIYEAAGGEQKKAVEIWKSLANEHDNMRKKFWEFRIKDAST</sequence>
<dbReference type="PROSITE" id="PS51147">
    <property type="entry name" value="PFTA"/>
    <property type="match status" value="5"/>
</dbReference>
<evidence type="ECO:0000313" key="14">
    <source>
        <dbReference type="EMBL" id="THH30915.1"/>
    </source>
</evidence>
<keyword evidence="7" id="KW-0677">Repeat</keyword>
<evidence type="ECO:0000256" key="5">
    <source>
        <dbReference type="ARBA" id="ARBA00022602"/>
    </source>
</evidence>
<evidence type="ECO:0000256" key="13">
    <source>
        <dbReference type="ARBA" id="ARBA00043219"/>
    </source>
</evidence>
<dbReference type="Pfam" id="PF01239">
    <property type="entry name" value="PPTA"/>
    <property type="match status" value="5"/>
</dbReference>
<accession>A0A4S4MY64</accession>
<evidence type="ECO:0000256" key="4">
    <source>
        <dbReference type="ARBA" id="ARBA00012702"/>
    </source>
</evidence>
<dbReference type="Gene3D" id="1.25.40.120">
    <property type="entry name" value="Protein prenylyltransferase"/>
    <property type="match status" value="1"/>
</dbReference>
<keyword evidence="15" id="KW-1185">Reference proteome</keyword>
<keyword evidence="6" id="KW-0808">Transferase</keyword>
<keyword evidence="5" id="KW-0637">Prenyltransferase</keyword>
<evidence type="ECO:0000256" key="10">
    <source>
        <dbReference type="ARBA" id="ARBA00041392"/>
    </source>
</evidence>
<evidence type="ECO:0000256" key="1">
    <source>
        <dbReference type="ARBA" id="ARBA00001946"/>
    </source>
</evidence>
<evidence type="ECO:0000256" key="3">
    <source>
        <dbReference type="ARBA" id="ARBA00012700"/>
    </source>
</evidence>
<dbReference type="GO" id="GO:0004662">
    <property type="term" value="F:CAAX-protein geranylgeranyltransferase activity"/>
    <property type="evidence" value="ECO:0007669"/>
    <property type="project" value="UniProtKB-EC"/>
</dbReference>
<dbReference type="PANTHER" id="PTHR11129:SF1">
    <property type="entry name" value="PROTEIN FARNESYLTRANSFERASE_GERANYLGERANYLTRANSFERASE TYPE-1 SUBUNIT ALPHA"/>
    <property type="match status" value="1"/>
</dbReference>
<comment type="caution">
    <text evidence="14">The sequence shown here is derived from an EMBL/GenBank/DDBJ whole genome shotgun (WGS) entry which is preliminary data.</text>
</comment>